<keyword evidence="1" id="KW-0472">Membrane</keyword>
<name>A0AAE8JP52_9GAMM</name>
<dbReference type="Proteomes" id="UP000285972">
    <property type="component" value="Unassembled WGS sequence"/>
</dbReference>
<organism evidence="2 3">
    <name type="scientific">Brenneria goodwinii</name>
    <dbReference type="NCBI Taxonomy" id="1109412"/>
    <lineage>
        <taxon>Bacteria</taxon>
        <taxon>Pseudomonadati</taxon>
        <taxon>Pseudomonadota</taxon>
        <taxon>Gammaproteobacteria</taxon>
        <taxon>Enterobacterales</taxon>
        <taxon>Pectobacteriaceae</taxon>
        <taxon>Brenneria</taxon>
    </lineage>
</organism>
<protein>
    <submittedName>
        <fullName evidence="2">Uncharacterized protein</fullName>
    </submittedName>
</protein>
<proteinExistence type="predicted"/>
<evidence type="ECO:0000313" key="2">
    <source>
        <dbReference type="EMBL" id="RLM27396.1"/>
    </source>
</evidence>
<dbReference type="KEGG" id="bgj:AWC36_11275"/>
<keyword evidence="1" id="KW-1133">Transmembrane helix</keyword>
<dbReference type="AlphaFoldDB" id="A0AAE8JP52"/>
<sequence>MAIHGFSGRSPPTAAGDDGEIFGNDEKIFARITAKVFAEIAVGISAIMGIRLFLIIRCARLSAFL</sequence>
<feature type="transmembrane region" description="Helical" evidence="1">
    <location>
        <begin position="36"/>
        <end position="56"/>
    </location>
</feature>
<evidence type="ECO:0000313" key="3">
    <source>
        <dbReference type="Proteomes" id="UP000285972"/>
    </source>
</evidence>
<accession>A0AAE8JP52</accession>
<evidence type="ECO:0000256" key="1">
    <source>
        <dbReference type="SAM" id="Phobius"/>
    </source>
</evidence>
<dbReference type="EMBL" id="MJLX01000011">
    <property type="protein sequence ID" value="RLM27396.1"/>
    <property type="molecule type" value="Genomic_DNA"/>
</dbReference>
<keyword evidence="1" id="KW-0812">Transmembrane</keyword>
<gene>
    <name evidence="2" type="ORF">BIY26_06265</name>
</gene>
<comment type="caution">
    <text evidence="2">The sequence shown here is derived from an EMBL/GenBank/DDBJ whole genome shotgun (WGS) entry which is preliminary data.</text>
</comment>
<reference evidence="2 3" key="1">
    <citation type="submission" date="2016-09" db="EMBL/GenBank/DDBJ databases">
        <authorList>
            <person name="Doonan J."/>
            <person name="Pachebat J.A."/>
            <person name="Golyshin P.N."/>
            <person name="Denman S."/>
            <person name="Mcdonald J.E."/>
        </authorList>
    </citation>
    <scope>NUCLEOTIDE SEQUENCE [LARGE SCALE GENOMIC DNA]</scope>
    <source>
        <strain evidence="2 3">FRB141</strain>
    </source>
</reference>